<comment type="caution">
    <text evidence="2">The sequence shown here is derived from an EMBL/GenBank/DDBJ whole genome shotgun (WGS) entry which is preliminary data.</text>
</comment>
<protein>
    <submittedName>
        <fullName evidence="2">Uncharacterized protein</fullName>
    </submittedName>
</protein>
<evidence type="ECO:0000256" key="1">
    <source>
        <dbReference type="SAM" id="MobiDB-lite"/>
    </source>
</evidence>
<gene>
    <name evidence="2" type="ORF">BWQ96_08685</name>
</gene>
<evidence type="ECO:0000313" key="2">
    <source>
        <dbReference type="EMBL" id="PXF41598.1"/>
    </source>
</evidence>
<name>A0A2V3IHT5_9FLOR</name>
<dbReference type="AlphaFoldDB" id="A0A2V3IHT5"/>
<evidence type="ECO:0000313" key="3">
    <source>
        <dbReference type="Proteomes" id="UP000247409"/>
    </source>
</evidence>
<feature type="compositionally biased region" description="Low complexity" evidence="1">
    <location>
        <begin position="26"/>
        <end position="44"/>
    </location>
</feature>
<reference evidence="2 3" key="1">
    <citation type="journal article" date="2018" name="Mol. Biol. Evol.">
        <title>Analysis of the draft genome of the red seaweed Gracilariopsis chorda provides insights into genome size evolution in Rhodophyta.</title>
        <authorList>
            <person name="Lee J."/>
            <person name="Yang E.C."/>
            <person name="Graf L."/>
            <person name="Yang J.H."/>
            <person name="Qiu H."/>
            <person name="Zel Zion U."/>
            <person name="Chan C.X."/>
            <person name="Stephens T.G."/>
            <person name="Weber A.P.M."/>
            <person name="Boo G.H."/>
            <person name="Boo S.M."/>
            <person name="Kim K.M."/>
            <person name="Shin Y."/>
            <person name="Jung M."/>
            <person name="Lee S.J."/>
            <person name="Yim H.S."/>
            <person name="Lee J.H."/>
            <person name="Bhattacharya D."/>
            <person name="Yoon H.S."/>
        </authorList>
    </citation>
    <scope>NUCLEOTIDE SEQUENCE [LARGE SCALE GENOMIC DNA]</scope>
    <source>
        <strain evidence="2 3">SKKU-2015</strain>
        <tissue evidence="2">Whole body</tissue>
    </source>
</reference>
<feature type="compositionally biased region" description="Polar residues" evidence="1">
    <location>
        <begin position="50"/>
        <end position="61"/>
    </location>
</feature>
<dbReference type="EMBL" id="NBIV01000207">
    <property type="protein sequence ID" value="PXF41598.1"/>
    <property type="molecule type" value="Genomic_DNA"/>
</dbReference>
<feature type="region of interest" description="Disordered" evidence="1">
    <location>
        <begin position="20"/>
        <end position="63"/>
    </location>
</feature>
<proteinExistence type="predicted"/>
<dbReference type="OrthoDB" id="5177at2759"/>
<keyword evidence="3" id="KW-1185">Reference proteome</keyword>
<sequence length="252" mass="27837">MNRDMAAFASSPTFRVKLSPRSTRCSSPTLRRARPTTPRRSAARVVYTPRCSSDQSSSEAQPPSGAVLCGALEVSFRNVWLRLMTNGVGPAYNQAIRAFVLAAAASYKAGYSLTALKFELSTHEKRGVIMGQDIQLNDDEKRTRLIWLALVYATLSRYRFPSERGVLDARKELSESELSDIARAIFALVDSVCDAAQRGYDLQRFKLELNLKKDKDAPPLDANQASIRSQWARIVFSTLGLLPEELTGTSGA</sequence>
<organism evidence="2 3">
    <name type="scientific">Gracilariopsis chorda</name>
    <dbReference type="NCBI Taxonomy" id="448386"/>
    <lineage>
        <taxon>Eukaryota</taxon>
        <taxon>Rhodophyta</taxon>
        <taxon>Florideophyceae</taxon>
        <taxon>Rhodymeniophycidae</taxon>
        <taxon>Gracilariales</taxon>
        <taxon>Gracilariaceae</taxon>
        <taxon>Gracilariopsis</taxon>
    </lineage>
</organism>
<dbReference type="Proteomes" id="UP000247409">
    <property type="component" value="Unassembled WGS sequence"/>
</dbReference>
<accession>A0A2V3IHT5</accession>